<reference evidence="7" key="1">
    <citation type="submission" date="2016-10" db="EMBL/GenBank/DDBJ databases">
        <authorList>
            <person name="Varghese N."/>
            <person name="Submissions S."/>
        </authorList>
    </citation>
    <scope>NUCLEOTIDE SEQUENCE [LARGE SCALE GENOMIC DNA]</scope>
    <source>
        <strain evidence="7">DSM 17101</strain>
    </source>
</reference>
<dbReference type="PROSITE" id="PS51077">
    <property type="entry name" value="HTH_ICLR"/>
    <property type="match status" value="1"/>
</dbReference>
<dbReference type="RefSeq" id="WP_092835605.1">
    <property type="nucleotide sequence ID" value="NZ_FNJL01000017.1"/>
</dbReference>
<dbReference type="InterPro" id="IPR011991">
    <property type="entry name" value="ArsR-like_HTH"/>
</dbReference>
<dbReference type="PROSITE" id="PS51078">
    <property type="entry name" value="ICLR_ED"/>
    <property type="match status" value="1"/>
</dbReference>
<dbReference type="PANTHER" id="PTHR30136">
    <property type="entry name" value="HELIX-TURN-HELIX TRANSCRIPTIONAL REGULATOR, ICLR FAMILY"/>
    <property type="match status" value="1"/>
</dbReference>
<dbReference type="EMBL" id="FNJL01000017">
    <property type="protein sequence ID" value="SDP59975.1"/>
    <property type="molecule type" value="Genomic_DNA"/>
</dbReference>
<dbReference type="InterPro" id="IPR036388">
    <property type="entry name" value="WH-like_DNA-bd_sf"/>
</dbReference>
<dbReference type="SMART" id="SM00346">
    <property type="entry name" value="HTH_ICLR"/>
    <property type="match status" value="1"/>
</dbReference>
<evidence type="ECO:0000259" key="5">
    <source>
        <dbReference type="PROSITE" id="PS51078"/>
    </source>
</evidence>
<dbReference type="SUPFAM" id="SSF46785">
    <property type="entry name" value="Winged helix' DNA-binding domain"/>
    <property type="match status" value="1"/>
</dbReference>
<protein>
    <submittedName>
        <fullName evidence="6">DNA-binding transcriptional regulator, IclR family</fullName>
    </submittedName>
</protein>
<evidence type="ECO:0000256" key="2">
    <source>
        <dbReference type="ARBA" id="ARBA00023125"/>
    </source>
</evidence>
<dbReference type="InterPro" id="IPR050707">
    <property type="entry name" value="HTH_MetabolicPath_Reg"/>
</dbReference>
<dbReference type="SUPFAM" id="SSF55781">
    <property type="entry name" value="GAF domain-like"/>
    <property type="match status" value="1"/>
</dbReference>
<dbReference type="Proteomes" id="UP000199317">
    <property type="component" value="Unassembled WGS sequence"/>
</dbReference>
<keyword evidence="7" id="KW-1185">Reference proteome</keyword>
<dbReference type="CDD" id="cd00090">
    <property type="entry name" value="HTH_ARSR"/>
    <property type="match status" value="1"/>
</dbReference>
<evidence type="ECO:0000313" key="6">
    <source>
        <dbReference type="EMBL" id="SDP59975.1"/>
    </source>
</evidence>
<dbReference type="PANTHER" id="PTHR30136:SF39">
    <property type="entry name" value="TRANSCRIPTIONAL REGULATORY PROTEIN"/>
    <property type="match status" value="1"/>
</dbReference>
<feature type="domain" description="HTH iclR-type" evidence="4">
    <location>
        <begin position="3"/>
        <end position="66"/>
    </location>
</feature>
<organism evidence="6 7">
    <name type="scientific">Paracidovorax cattleyae</name>
    <dbReference type="NCBI Taxonomy" id="80868"/>
    <lineage>
        <taxon>Bacteria</taxon>
        <taxon>Pseudomonadati</taxon>
        <taxon>Pseudomonadota</taxon>
        <taxon>Betaproteobacteria</taxon>
        <taxon>Burkholderiales</taxon>
        <taxon>Comamonadaceae</taxon>
        <taxon>Paracidovorax</taxon>
    </lineage>
</organism>
<evidence type="ECO:0000313" key="7">
    <source>
        <dbReference type="Proteomes" id="UP000199317"/>
    </source>
</evidence>
<keyword evidence="3" id="KW-0804">Transcription</keyword>
<keyword evidence="1" id="KW-0805">Transcription regulation</keyword>
<dbReference type="GO" id="GO:0045892">
    <property type="term" value="P:negative regulation of DNA-templated transcription"/>
    <property type="evidence" value="ECO:0007669"/>
    <property type="project" value="TreeGrafter"/>
</dbReference>
<dbReference type="InterPro" id="IPR005471">
    <property type="entry name" value="Tscrpt_reg_IclR_N"/>
</dbReference>
<dbReference type="Gene3D" id="3.30.450.40">
    <property type="match status" value="1"/>
</dbReference>
<evidence type="ECO:0000259" key="4">
    <source>
        <dbReference type="PROSITE" id="PS51077"/>
    </source>
</evidence>
<dbReference type="Pfam" id="PF09339">
    <property type="entry name" value="HTH_IclR"/>
    <property type="match status" value="1"/>
</dbReference>
<dbReference type="InterPro" id="IPR036390">
    <property type="entry name" value="WH_DNA-bd_sf"/>
</dbReference>
<dbReference type="OrthoDB" id="13103at2"/>
<dbReference type="AlphaFoldDB" id="A0A1H0U1U8"/>
<gene>
    <name evidence="6" type="ORF">SAMN04489708_11765</name>
</gene>
<accession>A0A1H0U1U8</accession>
<name>A0A1H0U1U8_9BURK</name>
<proteinExistence type="predicted"/>
<sequence>MTTVVLDRVLRILDQLSRYDAGGLSLSDIARQSGIPHPTVHRLLRDLAQARLVTLLPDGRGYVLGRLAYEVGLAARARHDVATLFSAALRRLAEATGYAAYLFVRSGLEAVCHDHTHAQRLDPPLSVTVGGRRPLGVGAAGLALLAAQDDARVEASLAAHAGVLGRYGGLDVPSLRMLIAQTRALGHARSGGCLNTNTAAVGHAVRDPGGCAFAAVSLSTTVARLTQREAARLAALLRAEIAQIEPRVRFAWSDEAALR</sequence>
<evidence type="ECO:0000256" key="3">
    <source>
        <dbReference type="ARBA" id="ARBA00023163"/>
    </source>
</evidence>
<feature type="domain" description="IclR-ED" evidence="5">
    <location>
        <begin position="67"/>
        <end position="250"/>
    </location>
</feature>
<dbReference type="GO" id="GO:0003700">
    <property type="term" value="F:DNA-binding transcription factor activity"/>
    <property type="evidence" value="ECO:0007669"/>
    <property type="project" value="TreeGrafter"/>
</dbReference>
<dbReference type="Gene3D" id="1.10.10.10">
    <property type="entry name" value="Winged helix-like DNA-binding domain superfamily/Winged helix DNA-binding domain"/>
    <property type="match status" value="1"/>
</dbReference>
<dbReference type="InterPro" id="IPR029016">
    <property type="entry name" value="GAF-like_dom_sf"/>
</dbReference>
<dbReference type="InterPro" id="IPR014757">
    <property type="entry name" value="Tscrpt_reg_IclR_C"/>
</dbReference>
<dbReference type="Pfam" id="PF01614">
    <property type="entry name" value="IclR_C"/>
    <property type="match status" value="1"/>
</dbReference>
<dbReference type="GO" id="GO:0003677">
    <property type="term" value="F:DNA binding"/>
    <property type="evidence" value="ECO:0007669"/>
    <property type="project" value="UniProtKB-KW"/>
</dbReference>
<evidence type="ECO:0000256" key="1">
    <source>
        <dbReference type="ARBA" id="ARBA00023015"/>
    </source>
</evidence>
<keyword evidence="2 6" id="KW-0238">DNA-binding</keyword>